<evidence type="ECO:0000313" key="13">
    <source>
        <dbReference type="Proteomes" id="UP000886700"/>
    </source>
</evidence>
<dbReference type="GO" id="GO:0005856">
    <property type="term" value="C:cytoskeleton"/>
    <property type="evidence" value="ECO:0007669"/>
    <property type="project" value="UniProtKB-SubCell"/>
</dbReference>
<dbReference type="InterPro" id="IPR043588">
    <property type="entry name" value="SSH-N"/>
</dbReference>
<feature type="region of interest" description="Disordered" evidence="9">
    <location>
        <begin position="485"/>
        <end position="505"/>
    </location>
</feature>
<dbReference type="Gene3D" id="3.90.190.10">
    <property type="entry name" value="Protein tyrosine phosphatase superfamily"/>
    <property type="match status" value="1"/>
</dbReference>
<keyword evidence="4" id="KW-0963">Cytoplasm</keyword>
<evidence type="ECO:0000256" key="6">
    <source>
        <dbReference type="ARBA" id="ARBA00022912"/>
    </source>
</evidence>
<accession>A0A1U7Q4Z7</accession>
<feature type="domain" description="DEK-C" evidence="12">
    <location>
        <begin position="267"/>
        <end position="322"/>
    </location>
</feature>
<dbReference type="GO" id="GO:0030837">
    <property type="term" value="P:negative regulation of actin filament polymerization"/>
    <property type="evidence" value="ECO:0007669"/>
    <property type="project" value="InterPro"/>
</dbReference>
<dbReference type="SUPFAM" id="SSF109715">
    <property type="entry name" value="DEK C-terminal domain"/>
    <property type="match status" value="1"/>
</dbReference>
<dbReference type="Proteomes" id="UP000886700">
    <property type="component" value="Unplaced"/>
</dbReference>
<dbReference type="eggNOG" id="KOG1716">
    <property type="taxonomic scope" value="Eukaryota"/>
</dbReference>
<dbReference type="InterPro" id="IPR014876">
    <property type="entry name" value="DEK_C"/>
</dbReference>
<feature type="compositionally biased region" description="Polar residues" evidence="9">
    <location>
        <begin position="1"/>
        <end position="21"/>
    </location>
</feature>
<dbReference type="SUPFAM" id="SSF52799">
    <property type="entry name" value="(Phosphotyrosine protein) phosphatases II"/>
    <property type="match status" value="1"/>
</dbReference>
<feature type="compositionally biased region" description="Low complexity" evidence="9">
    <location>
        <begin position="610"/>
        <end position="624"/>
    </location>
</feature>
<keyword evidence="5" id="KW-0378">Hydrolase</keyword>
<dbReference type="CTD" id="54961"/>
<dbReference type="Pfam" id="PF08766">
    <property type="entry name" value="DEK_C"/>
    <property type="match status" value="1"/>
</dbReference>
<comment type="catalytic activity">
    <reaction evidence="8">
        <text>O-phospho-L-threonyl-[protein] + H2O = L-threonyl-[protein] + phosphate</text>
        <dbReference type="Rhea" id="RHEA:47004"/>
        <dbReference type="Rhea" id="RHEA-COMP:11060"/>
        <dbReference type="Rhea" id="RHEA-COMP:11605"/>
        <dbReference type="ChEBI" id="CHEBI:15377"/>
        <dbReference type="ChEBI" id="CHEBI:30013"/>
        <dbReference type="ChEBI" id="CHEBI:43474"/>
        <dbReference type="ChEBI" id="CHEBI:61977"/>
        <dbReference type="EC" id="3.1.3.16"/>
    </reaction>
</comment>
<dbReference type="GO" id="GO:0003779">
    <property type="term" value="F:actin binding"/>
    <property type="evidence" value="ECO:0007669"/>
    <property type="project" value="InterPro"/>
</dbReference>
<keyword evidence="7" id="KW-0206">Cytoskeleton</keyword>
<evidence type="ECO:0000259" key="12">
    <source>
        <dbReference type="PROSITE" id="PS51998"/>
    </source>
</evidence>
<feature type="region of interest" description="Disordered" evidence="9">
    <location>
        <begin position="1"/>
        <end position="31"/>
    </location>
</feature>
<keyword evidence="13" id="KW-1185">Reference proteome</keyword>
<dbReference type="SMART" id="SM00195">
    <property type="entry name" value="DSPc"/>
    <property type="match status" value="1"/>
</dbReference>
<name>A0A1U7Q4Z7_MESAU</name>
<feature type="compositionally biased region" description="Polar residues" evidence="9">
    <location>
        <begin position="81"/>
        <end position="91"/>
    </location>
</feature>
<dbReference type="PROSITE" id="PS00383">
    <property type="entry name" value="TYR_PHOSPHATASE_1"/>
    <property type="match status" value="1"/>
</dbReference>
<feature type="compositionally biased region" description="Acidic residues" evidence="9">
    <location>
        <begin position="53"/>
        <end position="69"/>
    </location>
</feature>
<dbReference type="EC" id="3.1.3.16" evidence="3"/>
<evidence type="ECO:0000313" key="14">
    <source>
        <dbReference type="RefSeq" id="XP_005064123.1"/>
    </source>
</evidence>
<evidence type="ECO:0000256" key="9">
    <source>
        <dbReference type="SAM" id="MobiDB-lite"/>
    </source>
</evidence>
<dbReference type="GO" id="GO:0004722">
    <property type="term" value="F:protein serine/threonine phosphatase activity"/>
    <property type="evidence" value="ECO:0007669"/>
    <property type="project" value="UniProtKB-EC"/>
</dbReference>
<dbReference type="PROSITE" id="PS51998">
    <property type="entry name" value="DEK_C"/>
    <property type="match status" value="1"/>
</dbReference>
<dbReference type="Pfam" id="PF23040">
    <property type="entry name" value="PH_SSH1-like_1st"/>
    <property type="match status" value="1"/>
</dbReference>
<dbReference type="InterPro" id="IPR000387">
    <property type="entry name" value="Tyr_Pase_dom"/>
</dbReference>
<evidence type="ECO:0000256" key="3">
    <source>
        <dbReference type="ARBA" id="ARBA00013081"/>
    </source>
</evidence>
<comment type="similarity">
    <text evidence="2">Belongs to the protein-tyrosine phosphatase family.</text>
</comment>
<dbReference type="PANTHER" id="PTHR45864:SF4">
    <property type="entry name" value="PROTEIN PHOSPHATASE SLINGSHOT HOMOLOG 3"/>
    <property type="match status" value="1"/>
</dbReference>
<dbReference type="RefSeq" id="XP_005064123.1">
    <property type="nucleotide sequence ID" value="XM_005064066.4"/>
</dbReference>
<dbReference type="GeneID" id="101826573"/>
<dbReference type="PROSITE" id="PS50056">
    <property type="entry name" value="TYR_PHOSPHATASE_2"/>
    <property type="match status" value="1"/>
</dbReference>
<sequence>MALVTVNRSPPASGHSTPVESTQDRVVRRRSRLQRRQSFAVLRGAVLGLQDGGDGDDAAEADSEAVEDPLGEKQPPEDQTDNNGQEFQSPWKQVQRQHLHLMVELLRPQDDIRLAAQLEAARPPRLRYLLVVSTGECLSQETILLGVDFPDSSSHSCTLGLVLPLWSDAQVYLDGDGGFSVTSGGQSRIFKPVSIQTMWATLQVLHQACEAALGSSLVPGGSALVWAMHYQEKLNSDQGCLNEWMAMSDLESLRPPIAEPGQASEQEQMEQAILAELWQVLDTSDLESVTSKEIRQALELRLGCPLQQYRDFIDNQMLLLMAQQDRASRIFPHLYLGSEWNAANLEELQRNRVSHILNMAREIDNFFPERFTYHNVRVWDEESAQLLPHWKGTHRFIEHARAQGTRVLVHCKMGVSRSAATVLAYAMKQYGWSLEQALIHVQELRPIVRPNPGFLRQLQTYQGILTASRQSHVWEQKVGVVSPEEPLAPEVSTPLPPLPPEPGGSGEVTVIGSEESQEVPKEELGLRPRINLRGVMRSISLLEPESTPEAGELPEVFSSHESSDKEPLHPFPQRSAAKGGRRVHRGPWPALKSRQSVVALHSAALVASRTRAFQEQGQGQEQGEAGMPSTPRLRKVVRQASVDDSREEGGA</sequence>
<keyword evidence="6" id="KW-0904">Protein phosphatase</keyword>
<dbReference type="PROSITE" id="PS50054">
    <property type="entry name" value="TYR_PHOSPHATASE_DUAL"/>
    <property type="match status" value="1"/>
</dbReference>
<feature type="domain" description="Tyrosine specific protein phosphatases" evidence="11">
    <location>
        <begin position="391"/>
        <end position="446"/>
    </location>
</feature>
<dbReference type="InterPro" id="IPR000340">
    <property type="entry name" value="Dual-sp_phosphatase_cat-dom"/>
</dbReference>
<dbReference type="CDD" id="cd14571">
    <property type="entry name" value="DSP_slingshot_3"/>
    <property type="match status" value="1"/>
</dbReference>
<evidence type="ECO:0000256" key="2">
    <source>
        <dbReference type="ARBA" id="ARBA00009580"/>
    </source>
</evidence>
<feature type="domain" description="Tyrosine-protein phosphatase" evidence="10">
    <location>
        <begin position="326"/>
        <end position="467"/>
    </location>
</feature>
<dbReference type="STRING" id="10036.ENSMAUP00000017801"/>
<proteinExistence type="inferred from homology"/>
<organism evidence="13 14">
    <name type="scientific">Mesocricetus auratus</name>
    <name type="common">Golden hamster</name>
    <dbReference type="NCBI Taxonomy" id="10036"/>
    <lineage>
        <taxon>Eukaryota</taxon>
        <taxon>Metazoa</taxon>
        <taxon>Chordata</taxon>
        <taxon>Craniata</taxon>
        <taxon>Vertebrata</taxon>
        <taxon>Euteleostomi</taxon>
        <taxon>Mammalia</taxon>
        <taxon>Eutheria</taxon>
        <taxon>Euarchontoglires</taxon>
        <taxon>Glires</taxon>
        <taxon>Rodentia</taxon>
        <taxon>Myomorpha</taxon>
        <taxon>Muroidea</taxon>
        <taxon>Cricetidae</taxon>
        <taxon>Cricetinae</taxon>
        <taxon>Mesocricetus</taxon>
    </lineage>
</organism>
<evidence type="ECO:0000259" key="10">
    <source>
        <dbReference type="PROSITE" id="PS50054"/>
    </source>
</evidence>
<evidence type="ECO:0000256" key="8">
    <source>
        <dbReference type="ARBA" id="ARBA00048336"/>
    </source>
</evidence>
<reference evidence="14" key="1">
    <citation type="submission" date="2025-08" db="UniProtKB">
        <authorList>
            <consortium name="RefSeq"/>
        </authorList>
    </citation>
    <scope>IDENTIFICATION</scope>
    <source>
        <tissue evidence="14">Liver</tissue>
    </source>
</reference>
<dbReference type="Pfam" id="PF00782">
    <property type="entry name" value="DSPc"/>
    <property type="match status" value="1"/>
</dbReference>
<dbReference type="OrthoDB" id="5779068at2759"/>
<feature type="compositionally biased region" description="Basic and acidic residues" evidence="9">
    <location>
        <begin position="641"/>
        <end position="651"/>
    </location>
</feature>
<feature type="region of interest" description="Disordered" evidence="9">
    <location>
        <begin position="610"/>
        <end position="651"/>
    </location>
</feature>
<dbReference type="KEGG" id="maua:101826573"/>
<dbReference type="PANTHER" id="PTHR45864">
    <property type="entry name" value="SLINGSHOT PROTEIN PHOSPHATASE HOMOLOG"/>
    <property type="match status" value="1"/>
</dbReference>
<comment type="subcellular location">
    <subcellularLocation>
        <location evidence="1">Cytoplasm</location>
        <location evidence="1">Cytoskeleton</location>
    </subcellularLocation>
</comment>
<dbReference type="AlphaFoldDB" id="A0A1U7Q4Z7"/>
<dbReference type="InterPro" id="IPR020422">
    <property type="entry name" value="TYR_PHOSPHATASE_DUAL_dom"/>
</dbReference>
<evidence type="ECO:0000256" key="4">
    <source>
        <dbReference type="ARBA" id="ARBA00022490"/>
    </source>
</evidence>
<feature type="region of interest" description="Disordered" evidence="9">
    <location>
        <begin position="46"/>
        <end position="91"/>
    </location>
</feature>
<dbReference type="InterPro" id="IPR029021">
    <property type="entry name" value="Prot-tyrosine_phosphatase-like"/>
</dbReference>
<evidence type="ECO:0000256" key="1">
    <source>
        <dbReference type="ARBA" id="ARBA00004245"/>
    </source>
</evidence>
<dbReference type="InterPro" id="IPR043587">
    <property type="entry name" value="Phosphatase_SSH-like"/>
</dbReference>
<evidence type="ECO:0000256" key="7">
    <source>
        <dbReference type="ARBA" id="ARBA00023212"/>
    </source>
</evidence>
<gene>
    <name evidence="14" type="primary">Ssh3</name>
</gene>
<dbReference type="InterPro" id="IPR016130">
    <property type="entry name" value="Tyr_Pase_AS"/>
</dbReference>
<feature type="region of interest" description="Disordered" evidence="9">
    <location>
        <begin position="542"/>
        <end position="593"/>
    </location>
</feature>
<evidence type="ECO:0000259" key="11">
    <source>
        <dbReference type="PROSITE" id="PS50056"/>
    </source>
</evidence>
<protein>
    <recommendedName>
        <fullName evidence="3">protein-serine/threonine phosphatase</fullName>
        <ecNumber evidence="3">3.1.3.16</ecNumber>
    </recommendedName>
</protein>
<dbReference type="FunFam" id="3.90.190.10:FF:000004">
    <property type="entry name" value="Protein phosphatase Slingshot homolog 2"/>
    <property type="match status" value="1"/>
</dbReference>
<evidence type="ECO:0000256" key="5">
    <source>
        <dbReference type="ARBA" id="ARBA00022801"/>
    </source>
</evidence>